<keyword evidence="4" id="KW-0325">Glycoprotein</keyword>
<comment type="caution">
    <text evidence="10">The sequence shown here is derived from an EMBL/GenBank/DDBJ whole genome shotgun (WGS) entry which is preliminary data.</text>
</comment>
<keyword evidence="3" id="KW-0256">Endoplasmic reticulum</keyword>
<evidence type="ECO:0000256" key="6">
    <source>
        <dbReference type="PIRSR" id="PIRSR601382-2"/>
    </source>
</evidence>
<feature type="region of interest" description="Disordered" evidence="8">
    <location>
        <begin position="579"/>
        <end position="607"/>
    </location>
</feature>
<feature type="active site" description="Proton donor" evidence="5">
    <location>
        <position position="157"/>
    </location>
</feature>
<dbReference type="InterPro" id="IPR001382">
    <property type="entry name" value="Glyco_hydro_47"/>
</dbReference>
<sequence>MHLLQWPLPLPALLLAGTVVHITGAMLHDQIHALKQETRDLFYHGFDNYMLHAFPEDELRPISCKPQTRNKDNPADVGLNDVLGNYSLTLIDSLSTLAILASDQEVRDGRNALSDFQESIKSLIELYGDGTRNSEGLVACGQRACGFDLDSKVQVFETNIRGVGGLLSAHLFAVGELPIEGYTPEWIELSKSRTNITGETHGIQWQTSSPFIYDGHLLRLAYDLALRLLPAFNTPTGLPYPRVNLRYGIPFYQDGESGFCRLDGTSTNPREITETCAAGAGSLVLEFATLSRLSGDARFERLAKQAFWSVWERRSGIGLVGNGIDAESGAWTLPPLAGIGAGIDSFFEYAVKSHILLQGLPYNPDGKDQDAPHAFLEVWHSAHSAVRRHIYRRTTSEKFPYYGQADFSSGAPRYGWIDNLSAYWPGLLSLVGELEEAIESHLLFAALWTHYSALPERWHAINAWIDPNFRHWAGRPEFIESTWYLYRATKDPWYLHVGEMVIRDIKRRCWTACGWADLNDVVSGDMRDRMESFFLGETAKYLFLLFDERHPLNHMDDAVVFTTEGHPLRIPKSFRRQHTHSAAEALKQSDTLKTAPKPQMPMQRDKCPAPHTPLPLTISNIANRSDFFHAAAMTQLHLVPVNPARPSPLLERSSQHAGISYADIRSPMNYTWYPWPLSHQLIPAEGFSAVIPIPIISTLTFPNFVQQAPSGAEGSFGQGQNPMAKIAKDLIPLNALQKTWDGILINSLSNVRLNMVREPRSLLLPDEAGILVEKDVGVEYRVHGIGSWALGRDEKIWVGEGAVKGLRLEGLPGEEEAPLRRVKDREWVDLVVEIVEDDDQSQLRDETSGEGDIWDELKGMLSSLFRGSDYLNAVNEDLNTVDGDQVIDHMRSRNRKTTKKLTRALIPAILPTGPGAAPLPTAIDMHQELLSSLLISSSAHHTHRPPSSLPYLKIFYLDSTLCPPRLLPTHIARDYNVLIIKRGGCTFSDKLTSIPFFPPSSQSLQLVIVRDIEWTEEEEKVREESDLIKPLLDKEQKSFNGVDRRVGIPVVMVDGRAEVRRMLRCAAGQGNTGHFDENGEVMVLSEVGQGGGLGVKRRYWFESLGIVVGNLLMA</sequence>
<feature type="active site" evidence="5">
    <location>
        <position position="344"/>
    </location>
</feature>
<evidence type="ECO:0000256" key="2">
    <source>
        <dbReference type="ARBA" id="ARBA00007658"/>
    </source>
</evidence>
<evidence type="ECO:0000256" key="5">
    <source>
        <dbReference type="PIRSR" id="PIRSR601382-1"/>
    </source>
</evidence>
<dbReference type="PANTHER" id="PTHR45679:SF5">
    <property type="entry name" value="ER DEGRADATION-ENHANCING ALPHA-MANNOSIDASE-LIKE PROTEIN 1"/>
    <property type="match status" value="1"/>
</dbReference>
<feature type="active site" evidence="5">
    <location>
        <position position="477"/>
    </location>
</feature>
<protein>
    <recommendedName>
        <fullName evidence="7">alpha-1,2-Mannosidase</fullName>
        <ecNumber evidence="7">3.2.1.-</ecNumber>
    </recommendedName>
</protein>
<evidence type="ECO:0000256" key="8">
    <source>
        <dbReference type="SAM" id="MobiDB-lite"/>
    </source>
</evidence>
<comment type="subcellular location">
    <subcellularLocation>
        <location evidence="1">Endoplasmic reticulum</location>
    </subcellularLocation>
</comment>
<feature type="signal peptide" evidence="9">
    <location>
        <begin position="1"/>
        <end position="25"/>
    </location>
</feature>
<feature type="active site" description="Proton donor" evidence="5">
    <location>
        <position position="456"/>
    </location>
</feature>
<accession>A0A9P4UKP7</accession>
<dbReference type="GO" id="GO:0005975">
    <property type="term" value="P:carbohydrate metabolic process"/>
    <property type="evidence" value="ECO:0007669"/>
    <property type="project" value="InterPro"/>
</dbReference>
<keyword evidence="11" id="KW-1185">Reference proteome</keyword>
<evidence type="ECO:0000256" key="3">
    <source>
        <dbReference type="ARBA" id="ARBA00022824"/>
    </source>
</evidence>
<organism evidence="10 11">
    <name type="scientific">Polychaeton citri CBS 116435</name>
    <dbReference type="NCBI Taxonomy" id="1314669"/>
    <lineage>
        <taxon>Eukaryota</taxon>
        <taxon>Fungi</taxon>
        <taxon>Dikarya</taxon>
        <taxon>Ascomycota</taxon>
        <taxon>Pezizomycotina</taxon>
        <taxon>Dothideomycetes</taxon>
        <taxon>Dothideomycetidae</taxon>
        <taxon>Capnodiales</taxon>
        <taxon>Capnodiaceae</taxon>
        <taxon>Polychaeton</taxon>
    </lineage>
</organism>
<dbReference type="EMBL" id="MU003891">
    <property type="protein sequence ID" value="KAF2716145.1"/>
    <property type="molecule type" value="Genomic_DNA"/>
</dbReference>
<dbReference type="GO" id="GO:0016020">
    <property type="term" value="C:membrane"/>
    <property type="evidence" value="ECO:0007669"/>
    <property type="project" value="InterPro"/>
</dbReference>
<dbReference type="InterPro" id="IPR044674">
    <property type="entry name" value="EDEM1/2/3"/>
</dbReference>
<comment type="cofactor">
    <cofactor evidence="6">
        <name>Ca(2+)</name>
        <dbReference type="ChEBI" id="CHEBI:29108"/>
    </cofactor>
</comment>
<dbReference type="Pfam" id="PF01532">
    <property type="entry name" value="Glyco_hydro_47"/>
    <property type="match status" value="1"/>
</dbReference>
<evidence type="ECO:0000313" key="10">
    <source>
        <dbReference type="EMBL" id="KAF2716145.1"/>
    </source>
</evidence>
<dbReference type="Gene3D" id="1.50.10.10">
    <property type="match status" value="1"/>
</dbReference>
<evidence type="ECO:0000256" key="9">
    <source>
        <dbReference type="SAM" id="SignalP"/>
    </source>
</evidence>
<dbReference type="SUPFAM" id="SSF48225">
    <property type="entry name" value="Seven-hairpin glycosidases"/>
    <property type="match status" value="1"/>
</dbReference>
<evidence type="ECO:0000256" key="4">
    <source>
        <dbReference type="ARBA" id="ARBA00023180"/>
    </source>
</evidence>
<dbReference type="EC" id="3.2.1.-" evidence="7"/>
<gene>
    <name evidence="10" type="ORF">K431DRAFT_289659</name>
</gene>
<keyword evidence="7" id="KW-0326">Glycosidase</keyword>
<keyword evidence="9" id="KW-0732">Signal</keyword>
<dbReference type="PRINTS" id="PR00747">
    <property type="entry name" value="GLYHDRLASE47"/>
</dbReference>
<dbReference type="GO" id="GO:0005509">
    <property type="term" value="F:calcium ion binding"/>
    <property type="evidence" value="ECO:0007669"/>
    <property type="project" value="InterPro"/>
</dbReference>
<evidence type="ECO:0000313" key="11">
    <source>
        <dbReference type="Proteomes" id="UP000799441"/>
    </source>
</evidence>
<dbReference type="Proteomes" id="UP000799441">
    <property type="component" value="Unassembled WGS sequence"/>
</dbReference>
<evidence type="ECO:0000256" key="7">
    <source>
        <dbReference type="RuleBase" id="RU361193"/>
    </source>
</evidence>
<dbReference type="GO" id="GO:0004571">
    <property type="term" value="F:mannosyl-oligosaccharide 1,2-alpha-mannosidase activity"/>
    <property type="evidence" value="ECO:0007669"/>
    <property type="project" value="InterPro"/>
</dbReference>
<dbReference type="GO" id="GO:1904380">
    <property type="term" value="P:endoplasmic reticulum mannose trimming"/>
    <property type="evidence" value="ECO:0007669"/>
    <property type="project" value="InterPro"/>
</dbReference>
<feature type="chain" id="PRO_5040216457" description="alpha-1,2-Mannosidase" evidence="9">
    <location>
        <begin position="26"/>
        <end position="1114"/>
    </location>
</feature>
<comment type="similarity">
    <text evidence="2 7">Belongs to the glycosyl hydrolase 47 family.</text>
</comment>
<keyword evidence="7 10" id="KW-0378">Hydrolase</keyword>
<keyword evidence="6" id="KW-0479">Metal-binding</keyword>
<name>A0A9P4UKP7_9PEZI</name>
<reference evidence="10" key="1">
    <citation type="journal article" date="2020" name="Stud. Mycol.">
        <title>101 Dothideomycetes genomes: a test case for predicting lifestyles and emergence of pathogens.</title>
        <authorList>
            <person name="Haridas S."/>
            <person name="Albert R."/>
            <person name="Binder M."/>
            <person name="Bloem J."/>
            <person name="Labutti K."/>
            <person name="Salamov A."/>
            <person name="Andreopoulos B."/>
            <person name="Baker S."/>
            <person name="Barry K."/>
            <person name="Bills G."/>
            <person name="Bluhm B."/>
            <person name="Cannon C."/>
            <person name="Castanera R."/>
            <person name="Culley D."/>
            <person name="Daum C."/>
            <person name="Ezra D."/>
            <person name="Gonzalez J."/>
            <person name="Henrissat B."/>
            <person name="Kuo A."/>
            <person name="Liang C."/>
            <person name="Lipzen A."/>
            <person name="Lutzoni F."/>
            <person name="Magnuson J."/>
            <person name="Mondo S."/>
            <person name="Nolan M."/>
            <person name="Ohm R."/>
            <person name="Pangilinan J."/>
            <person name="Park H.-J."/>
            <person name="Ramirez L."/>
            <person name="Alfaro M."/>
            <person name="Sun H."/>
            <person name="Tritt A."/>
            <person name="Yoshinaga Y."/>
            <person name="Zwiers L.-H."/>
            <person name="Turgeon B."/>
            <person name="Goodwin S."/>
            <person name="Spatafora J."/>
            <person name="Crous P."/>
            <person name="Grigoriev I."/>
        </authorList>
    </citation>
    <scope>NUCLEOTIDE SEQUENCE</scope>
    <source>
        <strain evidence="10">CBS 116435</strain>
    </source>
</reference>
<dbReference type="GO" id="GO:0036503">
    <property type="term" value="P:ERAD pathway"/>
    <property type="evidence" value="ECO:0007669"/>
    <property type="project" value="UniProtKB-ARBA"/>
</dbReference>
<dbReference type="OrthoDB" id="8118055at2759"/>
<dbReference type="InterPro" id="IPR012341">
    <property type="entry name" value="6hp_glycosidase-like_sf"/>
</dbReference>
<dbReference type="InterPro" id="IPR036026">
    <property type="entry name" value="Seven-hairpin_glycosidases"/>
</dbReference>
<dbReference type="AlphaFoldDB" id="A0A9P4UKP7"/>
<keyword evidence="6" id="KW-0106">Calcium</keyword>
<dbReference type="PANTHER" id="PTHR45679">
    <property type="entry name" value="ER DEGRADATION-ENHANCING ALPHA-MANNOSIDASE-LIKE PROTEIN 2"/>
    <property type="match status" value="1"/>
</dbReference>
<feature type="binding site" evidence="6">
    <location>
        <position position="563"/>
    </location>
    <ligand>
        <name>Ca(2+)</name>
        <dbReference type="ChEBI" id="CHEBI:29108"/>
    </ligand>
</feature>
<proteinExistence type="inferred from homology"/>
<evidence type="ECO:0000256" key="1">
    <source>
        <dbReference type="ARBA" id="ARBA00004240"/>
    </source>
</evidence>
<dbReference type="GO" id="GO:0044322">
    <property type="term" value="C:endoplasmic reticulum quality control compartment"/>
    <property type="evidence" value="ECO:0007669"/>
    <property type="project" value="GOC"/>
</dbReference>